<feature type="compositionally biased region" description="Polar residues" evidence="1">
    <location>
        <begin position="1"/>
        <end position="17"/>
    </location>
</feature>
<proteinExistence type="predicted"/>
<name>A0A0A8YMJ9_ARUDO</name>
<organism evidence="2">
    <name type="scientific">Arundo donax</name>
    <name type="common">Giant reed</name>
    <name type="synonym">Donax arundinaceus</name>
    <dbReference type="NCBI Taxonomy" id="35708"/>
    <lineage>
        <taxon>Eukaryota</taxon>
        <taxon>Viridiplantae</taxon>
        <taxon>Streptophyta</taxon>
        <taxon>Embryophyta</taxon>
        <taxon>Tracheophyta</taxon>
        <taxon>Spermatophyta</taxon>
        <taxon>Magnoliopsida</taxon>
        <taxon>Liliopsida</taxon>
        <taxon>Poales</taxon>
        <taxon>Poaceae</taxon>
        <taxon>PACMAD clade</taxon>
        <taxon>Arundinoideae</taxon>
        <taxon>Arundineae</taxon>
        <taxon>Arundo</taxon>
    </lineage>
</organism>
<reference evidence="2" key="1">
    <citation type="submission" date="2014-09" db="EMBL/GenBank/DDBJ databases">
        <authorList>
            <person name="Magalhaes I.L.F."/>
            <person name="Oliveira U."/>
            <person name="Santos F.R."/>
            <person name="Vidigal T.H.D.A."/>
            <person name="Brescovit A.D."/>
            <person name="Santos A.J."/>
        </authorList>
    </citation>
    <scope>NUCLEOTIDE SEQUENCE</scope>
    <source>
        <tissue evidence="2">Shoot tissue taken approximately 20 cm above the soil surface</tissue>
    </source>
</reference>
<sequence>MSTLGVGTTGTGISPSTRCGAWRKRSSCAGSQSLSK</sequence>
<protein>
    <submittedName>
        <fullName evidence="2">Uncharacterized protein</fullName>
    </submittedName>
</protein>
<dbReference type="EMBL" id="GBRH01270046">
    <property type="protein sequence ID" value="JAD27849.1"/>
    <property type="molecule type" value="Transcribed_RNA"/>
</dbReference>
<evidence type="ECO:0000313" key="2">
    <source>
        <dbReference type="EMBL" id="JAD27849.1"/>
    </source>
</evidence>
<evidence type="ECO:0000256" key="1">
    <source>
        <dbReference type="SAM" id="MobiDB-lite"/>
    </source>
</evidence>
<feature type="region of interest" description="Disordered" evidence="1">
    <location>
        <begin position="1"/>
        <end position="21"/>
    </location>
</feature>
<reference evidence="2" key="2">
    <citation type="journal article" date="2015" name="Data Brief">
        <title>Shoot transcriptome of the giant reed, Arundo donax.</title>
        <authorList>
            <person name="Barrero R.A."/>
            <person name="Guerrero F.D."/>
            <person name="Moolhuijzen P."/>
            <person name="Goolsby J.A."/>
            <person name="Tidwell J."/>
            <person name="Bellgard S.E."/>
            <person name="Bellgard M.I."/>
        </authorList>
    </citation>
    <scope>NUCLEOTIDE SEQUENCE</scope>
    <source>
        <tissue evidence="2">Shoot tissue taken approximately 20 cm above the soil surface</tissue>
    </source>
</reference>
<dbReference type="AlphaFoldDB" id="A0A0A8YMJ9"/>
<accession>A0A0A8YMJ9</accession>